<evidence type="ECO:0000313" key="1">
    <source>
        <dbReference type="EMBL" id="TGL58615.1"/>
    </source>
</evidence>
<dbReference type="Proteomes" id="UP000297567">
    <property type="component" value="Unassembled WGS sequence"/>
</dbReference>
<comment type="caution">
    <text evidence="1">The sequence shown here is derived from an EMBL/GenBank/DDBJ whole genome shotgun (WGS) entry which is preliminary data.</text>
</comment>
<protein>
    <submittedName>
        <fullName evidence="1">Baseplate assembly protein</fullName>
    </submittedName>
</protein>
<reference evidence="1" key="1">
    <citation type="journal article" date="2019" name="PLoS Negl. Trop. Dis.">
        <title>Revisiting the worldwide diversity of Leptospira species in the environment.</title>
        <authorList>
            <person name="Vincent A.T."/>
            <person name="Schiettekatte O."/>
            <person name="Bourhy P."/>
            <person name="Veyrier F.J."/>
            <person name="Picardeau M."/>
        </authorList>
    </citation>
    <scope>NUCLEOTIDE SEQUENCE [LARGE SCALE GENOMIC DNA]</scope>
    <source>
        <strain evidence="1">201702451</strain>
    </source>
</reference>
<gene>
    <name evidence="1" type="ORF">EHQ62_17115</name>
</gene>
<keyword evidence="2" id="KW-1185">Reference proteome</keyword>
<evidence type="ECO:0000313" key="2">
    <source>
        <dbReference type="Proteomes" id="UP000297567"/>
    </source>
</evidence>
<sequence length="230" mass="25852">MDIFDNTEPTLKRYPSHLDEHKLDSTLARVTKIKNKYLVDLITRTNETLKDVRVFGPAILEGKAHGRSIGLKKNQMVLVNFIGGSIRYPVVANVFPFFAADSDIKNLNIFWDKFKSIINFETDIIDFHESGYFVRQTQNKIQFYDSNLGKIGEIDFTQKKVSWEADLDIKGNLSVEGDISFKGDMEVDGEISATKLIHSYEDVTAGEIALKEHRHPTTAPGDPTGSSIPG</sequence>
<dbReference type="AlphaFoldDB" id="A0A4Z0ZVQ6"/>
<dbReference type="EMBL" id="RQGH01000035">
    <property type="protein sequence ID" value="TGL58615.1"/>
    <property type="molecule type" value="Genomic_DNA"/>
</dbReference>
<name>A0A4Z0ZVQ6_9LEPT</name>
<dbReference type="RefSeq" id="WP_135645090.1">
    <property type="nucleotide sequence ID" value="NZ_RQGH01000035.1"/>
</dbReference>
<accession>A0A4Z0ZVQ6</accession>
<proteinExistence type="predicted"/>
<organism evidence="1 2">
    <name type="scientific">Leptospira jelokensis</name>
    <dbReference type="NCBI Taxonomy" id="2484931"/>
    <lineage>
        <taxon>Bacteria</taxon>
        <taxon>Pseudomonadati</taxon>
        <taxon>Spirochaetota</taxon>
        <taxon>Spirochaetia</taxon>
        <taxon>Leptospirales</taxon>
        <taxon>Leptospiraceae</taxon>
        <taxon>Leptospira</taxon>
    </lineage>
</organism>